<dbReference type="Pfam" id="PF06479">
    <property type="entry name" value="Ribonuc_2-5A"/>
    <property type="match status" value="1"/>
</dbReference>
<keyword evidence="2" id="KW-0723">Serine/threonine-protein kinase</keyword>
<evidence type="ECO:0000256" key="8">
    <source>
        <dbReference type="SAM" id="Phobius"/>
    </source>
</evidence>
<accession>A0A7S1KMS3</accession>
<gene>
    <name evidence="11" type="ORF">PCOS0759_LOCUS2254</name>
</gene>
<dbReference type="PROSITE" id="PS51392">
    <property type="entry name" value="KEN"/>
    <property type="match status" value="1"/>
</dbReference>
<keyword evidence="6" id="KW-0418">Kinase</keyword>
<evidence type="ECO:0000259" key="10">
    <source>
        <dbReference type="PROSITE" id="PS51392"/>
    </source>
</evidence>
<dbReference type="Gene3D" id="3.30.200.20">
    <property type="entry name" value="Phosphorylase Kinase, domain 1"/>
    <property type="match status" value="1"/>
</dbReference>
<dbReference type="PANTHER" id="PTHR13954:SF6">
    <property type="entry name" value="NON-SPECIFIC SERINE_THREONINE PROTEIN KINASE"/>
    <property type="match status" value="1"/>
</dbReference>
<evidence type="ECO:0000313" key="11">
    <source>
        <dbReference type="EMBL" id="CAD9079022.1"/>
    </source>
</evidence>
<evidence type="ECO:0000256" key="1">
    <source>
        <dbReference type="ARBA" id="ARBA00012513"/>
    </source>
</evidence>
<dbReference type="AlphaFoldDB" id="A0A7S1KMS3"/>
<dbReference type="EC" id="2.7.11.1" evidence="1"/>
<proteinExistence type="predicted"/>
<keyword evidence="7" id="KW-0067">ATP-binding</keyword>
<dbReference type="GO" id="GO:0006397">
    <property type="term" value="P:mRNA processing"/>
    <property type="evidence" value="ECO:0007669"/>
    <property type="project" value="InterPro"/>
</dbReference>
<dbReference type="InterPro" id="IPR000719">
    <property type="entry name" value="Prot_kinase_dom"/>
</dbReference>
<dbReference type="Gene3D" id="1.10.510.10">
    <property type="entry name" value="Transferase(Phosphotransferase) domain 1"/>
    <property type="match status" value="1"/>
</dbReference>
<dbReference type="PANTHER" id="PTHR13954">
    <property type="entry name" value="IRE1-RELATED"/>
    <property type="match status" value="1"/>
</dbReference>
<dbReference type="GO" id="GO:0051082">
    <property type="term" value="F:unfolded protein binding"/>
    <property type="evidence" value="ECO:0007669"/>
    <property type="project" value="TreeGrafter"/>
</dbReference>
<dbReference type="GO" id="GO:1990604">
    <property type="term" value="C:IRE1-TRAF2-ASK1 complex"/>
    <property type="evidence" value="ECO:0007669"/>
    <property type="project" value="TreeGrafter"/>
</dbReference>
<dbReference type="InterPro" id="IPR038357">
    <property type="entry name" value="KEN_sf"/>
</dbReference>
<dbReference type="PROSITE" id="PS50011">
    <property type="entry name" value="PROTEIN_KINASE_DOM"/>
    <property type="match status" value="1"/>
</dbReference>
<dbReference type="InterPro" id="IPR045133">
    <property type="entry name" value="IRE1/2-like"/>
</dbReference>
<keyword evidence="8" id="KW-1133">Transmembrane helix</keyword>
<dbReference type="SMART" id="SM00220">
    <property type="entry name" value="S_TKc"/>
    <property type="match status" value="1"/>
</dbReference>
<feature type="transmembrane region" description="Helical" evidence="8">
    <location>
        <begin position="287"/>
        <end position="308"/>
    </location>
</feature>
<keyword evidence="3" id="KW-0808">Transferase</keyword>
<evidence type="ECO:0000256" key="2">
    <source>
        <dbReference type="ARBA" id="ARBA00022527"/>
    </source>
</evidence>
<evidence type="ECO:0000256" key="3">
    <source>
        <dbReference type="ARBA" id="ARBA00022679"/>
    </source>
</evidence>
<dbReference type="Pfam" id="PF00069">
    <property type="entry name" value="Pkinase"/>
    <property type="match status" value="1"/>
</dbReference>
<keyword evidence="4" id="KW-0732">Signal</keyword>
<evidence type="ECO:0000256" key="5">
    <source>
        <dbReference type="ARBA" id="ARBA00022741"/>
    </source>
</evidence>
<dbReference type="InterPro" id="IPR008271">
    <property type="entry name" value="Ser/Thr_kinase_AS"/>
</dbReference>
<name>A0A7S1KMS3_9EUKA</name>
<dbReference type="Gene3D" id="1.20.1440.180">
    <property type="entry name" value="KEN domain"/>
    <property type="match status" value="1"/>
</dbReference>
<dbReference type="GO" id="GO:0005524">
    <property type="term" value="F:ATP binding"/>
    <property type="evidence" value="ECO:0007669"/>
    <property type="project" value="UniProtKB-KW"/>
</dbReference>
<dbReference type="EMBL" id="HBGD01002725">
    <property type="protein sequence ID" value="CAD9079022.1"/>
    <property type="molecule type" value="Transcribed_RNA"/>
</dbReference>
<dbReference type="GO" id="GO:0004521">
    <property type="term" value="F:RNA endonuclease activity"/>
    <property type="evidence" value="ECO:0007669"/>
    <property type="project" value="InterPro"/>
</dbReference>
<evidence type="ECO:0000256" key="4">
    <source>
        <dbReference type="ARBA" id="ARBA00022729"/>
    </source>
</evidence>
<dbReference type="InterPro" id="IPR010513">
    <property type="entry name" value="KEN_dom"/>
</dbReference>
<dbReference type="FunFam" id="3.30.200.20:FF:000077">
    <property type="entry name" value="Putative Serine/threonine-protein kinase/endoribonuclease IRE1"/>
    <property type="match status" value="1"/>
</dbReference>
<sequence length="772" mass="89711">MQFHDYFVLQNEDDEWSTDIDDSFQDFYATLSNQLHVMRNVDNTRHSPKQSVSSTEHTIYQFDSMPVNVYVFVDKHQKFFKKKLILAVPPQIYQPTADSADGVVYIQCNSQGLVTNHTSDDLSEAADTNLEKNILTLSPYVHDSKAKVLATSKPEVYHVFPIPQDAKLINYPLPDMDFHPAQLKLLPSSRGNNFSEDNTFTPTDTQSLSHNQQKKTGLHALRKFRKFESLPSLERLPMITMGSAAKSRQLDYWKHQDDSEHEPLLLLSNTPHDFSQNSLNAFILSNIWWMLLTLLGMFALGGLLFYLLHTRQLKQMELNSQQQLQELHEQQQLLLSKQKAAMKEKLKESIALHSRVKDTEKVKQIGPLVIHKKKVIGRGSNGTVVFEGELSQRKVAVKRMLKDFHEHIHNEISILIESDEHKHVVRYFAKEEDDLFIYLALELCPCTLDEAIEMHEEDDNAYALNERMLLTQLVEAVHHIHSLNIVHRDIKPQNVLLDSNYHIKLSDMGLGKRIDKERSSFTMGSLHKGAGSIGWHAPEVFQNLNTANADVDEQSLRRLTKKVDIFSLGCVMHYVLSQGEHPYGNPSHRESNIMKGKYDLRHLRGRPDYVSTLIKKMIEPNPKKRYSIEQVMKHPYFWDDEKKLRFLCDVSDELGKEREGSVVFKELEKKKKQIAGVTRKSTGWDSKLDAPLLNGVVKFRKYDFQRVWDLLRLIRNVRTHYREYDQSLKTLLAPYPEGVFLYFDRVFPQLFSVVFSSVSKYWRHREVFELYF</sequence>
<organism evidence="11">
    <name type="scientific">Percolomonas cosmopolitus</name>
    <dbReference type="NCBI Taxonomy" id="63605"/>
    <lineage>
        <taxon>Eukaryota</taxon>
        <taxon>Discoba</taxon>
        <taxon>Heterolobosea</taxon>
        <taxon>Tetramitia</taxon>
        <taxon>Eutetramitia</taxon>
        <taxon>Percolomonadidae</taxon>
        <taxon>Percolomonas</taxon>
    </lineage>
</organism>
<dbReference type="SMART" id="SM00580">
    <property type="entry name" value="PUG"/>
    <property type="match status" value="1"/>
</dbReference>
<evidence type="ECO:0000256" key="7">
    <source>
        <dbReference type="ARBA" id="ARBA00022840"/>
    </source>
</evidence>
<keyword evidence="5" id="KW-0547">Nucleotide-binding</keyword>
<evidence type="ECO:0000256" key="6">
    <source>
        <dbReference type="ARBA" id="ARBA00022777"/>
    </source>
</evidence>
<protein>
    <recommendedName>
        <fullName evidence="1">non-specific serine/threonine protein kinase</fullName>
        <ecNumber evidence="1">2.7.11.1</ecNumber>
    </recommendedName>
</protein>
<feature type="domain" description="Protein kinase" evidence="9">
    <location>
        <begin position="370"/>
        <end position="637"/>
    </location>
</feature>
<keyword evidence="8" id="KW-0472">Membrane</keyword>
<dbReference type="PROSITE" id="PS00108">
    <property type="entry name" value="PROTEIN_KINASE_ST"/>
    <property type="match status" value="1"/>
</dbReference>
<reference evidence="11" key="1">
    <citation type="submission" date="2021-01" db="EMBL/GenBank/DDBJ databases">
        <authorList>
            <person name="Corre E."/>
            <person name="Pelletier E."/>
            <person name="Niang G."/>
            <person name="Scheremetjew M."/>
            <person name="Finn R."/>
            <person name="Kale V."/>
            <person name="Holt S."/>
            <person name="Cochrane G."/>
            <person name="Meng A."/>
            <person name="Brown T."/>
            <person name="Cohen L."/>
        </authorList>
    </citation>
    <scope>NUCLEOTIDE SEQUENCE</scope>
    <source>
        <strain evidence="11">WS</strain>
    </source>
</reference>
<feature type="domain" description="KEN" evidence="10">
    <location>
        <begin position="640"/>
        <end position="772"/>
    </location>
</feature>
<dbReference type="SUPFAM" id="SSF56112">
    <property type="entry name" value="Protein kinase-like (PK-like)"/>
    <property type="match status" value="1"/>
</dbReference>
<evidence type="ECO:0000259" key="9">
    <source>
        <dbReference type="PROSITE" id="PS50011"/>
    </source>
</evidence>
<dbReference type="InterPro" id="IPR011009">
    <property type="entry name" value="Kinase-like_dom_sf"/>
</dbReference>
<dbReference type="GO" id="GO:0004674">
    <property type="term" value="F:protein serine/threonine kinase activity"/>
    <property type="evidence" value="ECO:0007669"/>
    <property type="project" value="UniProtKB-KW"/>
</dbReference>
<dbReference type="GO" id="GO:0036498">
    <property type="term" value="P:IRE1-mediated unfolded protein response"/>
    <property type="evidence" value="ECO:0007669"/>
    <property type="project" value="TreeGrafter"/>
</dbReference>
<keyword evidence="8" id="KW-0812">Transmembrane</keyword>